<sequence length="343" mass="35687">MAETLRARRVESGVDVGEWPHPERTALVEGRGALLAWDVLSGAVFPAARVYDPVRAADWLWEVYGPEVAAELLGGAESVTAREDESPVRDACALLAHLGWVEAWWPASSVAGVPAVDPVLLNAELAVATAAVEHLLDDEDATARALAVATLPDIAVDPEVAALAARLAELADDHGVALPEPVAAPSRSEFALAAGGSDRTGTISVLSGVSPVDWAAVPAGVVDAAAGAEWAVVREPGGTVLEVTVLPAPGLAPRPRLSARFGDVELPLDGVDDLGRITGRVAVPPTVLLTPPARRVLTVYAAGFAETQPDPDASERRAAIIAYARSRVDTPTATITERRAGRR</sequence>
<dbReference type="AlphaFoldDB" id="A0A2S6GPT8"/>
<accession>A0A2S6GPT8</accession>
<evidence type="ECO:0000313" key="2">
    <source>
        <dbReference type="Proteomes" id="UP000239203"/>
    </source>
</evidence>
<protein>
    <submittedName>
        <fullName evidence="1">Uncharacterized protein</fullName>
    </submittedName>
</protein>
<dbReference type="OrthoDB" id="5124265at2"/>
<organism evidence="1 2">
    <name type="scientific">Actinokineospora auranticolor</name>
    <dbReference type="NCBI Taxonomy" id="155976"/>
    <lineage>
        <taxon>Bacteria</taxon>
        <taxon>Bacillati</taxon>
        <taxon>Actinomycetota</taxon>
        <taxon>Actinomycetes</taxon>
        <taxon>Pseudonocardiales</taxon>
        <taxon>Pseudonocardiaceae</taxon>
        <taxon>Actinokineospora</taxon>
    </lineage>
</organism>
<name>A0A2S6GPT8_9PSEU</name>
<keyword evidence="2" id="KW-1185">Reference proteome</keyword>
<gene>
    <name evidence="1" type="ORF">CLV40_108214</name>
</gene>
<comment type="caution">
    <text evidence="1">The sequence shown here is derived from an EMBL/GenBank/DDBJ whole genome shotgun (WGS) entry which is preliminary data.</text>
</comment>
<reference evidence="1 2" key="1">
    <citation type="submission" date="2018-02" db="EMBL/GenBank/DDBJ databases">
        <title>Genomic Encyclopedia of Archaeal and Bacterial Type Strains, Phase II (KMG-II): from individual species to whole genera.</title>
        <authorList>
            <person name="Goeker M."/>
        </authorList>
    </citation>
    <scope>NUCLEOTIDE SEQUENCE [LARGE SCALE GENOMIC DNA]</scope>
    <source>
        <strain evidence="1 2">YU 961-1</strain>
    </source>
</reference>
<proteinExistence type="predicted"/>
<dbReference type="EMBL" id="PTIX01000008">
    <property type="protein sequence ID" value="PPK67216.1"/>
    <property type="molecule type" value="Genomic_DNA"/>
</dbReference>
<dbReference type="RefSeq" id="WP_146108079.1">
    <property type="nucleotide sequence ID" value="NZ_CP154825.1"/>
</dbReference>
<evidence type="ECO:0000313" key="1">
    <source>
        <dbReference type="EMBL" id="PPK67216.1"/>
    </source>
</evidence>
<dbReference type="Proteomes" id="UP000239203">
    <property type="component" value="Unassembled WGS sequence"/>
</dbReference>